<feature type="transmembrane region" description="Helical" evidence="1">
    <location>
        <begin position="12"/>
        <end position="30"/>
    </location>
</feature>
<feature type="transmembrane region" description="Helical" evidence="1">
    <location>
        <begin position="166"/>
        <end position="185"/>
    </location>
</feature>
<organism evidence="2 3">
    <name type="scientific">Ectobacillus funiculus</name>
    <dbReference type="NCBI Taxonomy" id="137993"/>
    <lineage>
        <taxon>Bacteria</taxon>
        <taxon>Bacillati</taxon>
        <taxon>Bacillota</taxon>
        <taxon>Bacilli</taxon>
        <taxon>Bacillales</taxon>
        <taxon>Bacillaceae</taxon>
        <taxon>Ectobacillus</taxon>
    </lineage>
</organism>
<dbReference type="EMBL" id="JBHMAF010000024">
    <property type="protein sequence ID" value="MFB9758304.1"/>
    <property type="molecule type" value="Genomic_DNA"/>
</dbReference>
<evidence type="ECO:0000313" key="3">
    <source>
        <dbReference type="Proteomes" id="UP001589609"/>
    </source>
</evidence>
<proteinExistence type="predicted"/>
<evidence type="ECO:0000313" key="2">
    <source>
        <dbReference type="EMBL" id="MFB9758304.1"/>
    </source>
</evidence>
<comment type="caution">
    <text evidence="2">The sequence shown here is derived from an EMBL/GenBank/DDBJ whole genome shotgun (WGS) entry which is preliminary data.</text>
</comment>
<keyword evidence="1" id="KW-0812">Transmembrane</keyword>
<feature type="transmembrane region" description="Helical" evidence="1">
    <location>
        <begin position="137"/>
        <end position="159"/>
    </location>
</feature>
<gene>
    <name evidence="2" type="ORF">ACFFMS_07185</name>
</gene>
<feature type="transmembrane region" description="Helical" evidence="1">
    <location>
        <begin position="50"/>
        <end position="71"/>
    </location>
</feature>
<keyword evidence="1" id="KW-1133">Transmembrane helix</keyword>
<evidence type="ECO:0008006" key="4">
    <source>
        <dbReference type="Google" id="ProtNLM"/>
    </source>
</evidence>
<protein>
    <recommendedName>
        <fullName evidence="4">DUF4386 family protein</fullName>
    </recommendedName>
</protein>
<keyword evidence="1" id="KW-0472">Membrane</keyword>
<feature type="transmembrane region" description="Helical" evidence="1">
    <location>
        <begin position="191"/>
        <end position="209"/>
    </location>
</feature>
<dbReference type="Proteomes" id="UP001589609">
    <property type="component" value="Unassembled WGS sequence"/>
</dbReference>
<reference evidence="2 3" key="1">
    <citation type="submission" date="2024-09" db="EMBL/GenBank/DDBJ databases">
        <authorList>
            <person name="Sun Q."/>
            <person name="Mori K."/>
        </authorList>
    </citation>
    <scope>NUCLEOTIDE SEQUENCE [LARGE SCALE GENOMIC DNA]</scope>
    <source>
        <strain evidence="2 3">JCM 11201</strain>
    </source>
</reference>
<sequence length="230" mass="24746">MSGSTQVARSHLSAAALVISGILFVLYPAIRPFSDETSLQGAAAFASIEWLVAHILAMIAFTLLPLGLLGFYNSLQEGAVKSLAYWSVIMCWIGIGLTLPFYGGEAYGLHALGQEAIKQQNPALISLAADVRSGADLVMFLIGLLLLAIAAVILAIAIWKSGRYQKWSGIPFAFGMWLYIPQFFGGQPLRVAHGLLVALGCLWIAVGLWKQSNQNNNQKTKSSTYITGKS</sequence>
<dbReference type="RefSeq" id="WP_379948575.1">
    <property type="nucleotide sequence ID" value="NZ_JBHMAF010000024.1"/>
</dbReference>
<keyword evidence="3" id="KW-1185">Reference proteome</keyword>
<feature type="transmembrane region" description="Helical" evidence="1">
    <location>
        <begin position="83"/>
        <end position="102"/>
    </location>
</feature>
<evidence type="ECO:0000256" key="1">
    <source>
        <dbReference type="SAM" id="Phobius"/>
    </source>
</evidence>
<accession>A0ABV5WCK7</accession>
<name>A0ABV5WCK7_9BACI</name>